<dbReference type="InterPro" id="IPR003656">
    <property type="entry name" value="Znf_BED"/>
</dbReference>
<evidence type="ECO:0000256" key="10">
    <source>
        <dbReference type="PROSITE-ProRule" id="PRU00027"/>
    </source>
</evidence>
<dbReference type="GO" id="GO:0046983">
    <property type="term" value="F:protein dimerization activity"/>
    <property type="evidence" value="ECO:0007669"/>
    <property type="project" value="InterPro"/>
</dbReference>
<dbReference type="Pfam" id="PF02892">
    <property type="entry name" value="zf-BED"/>
    <property type="match status" value="1"/>
</dbReference>
<evidence type="ECO:0000256" key="8">
    <source>
        <dbReference type="ARBA" id="ARBA00023163"/>
    </source>
</evidence>
<dbReference type="InterPro" id="IPR008906">
    <property type="entry name" value="HATC_C_dom"/>
</dbReference>
<dbReference type="Proteomes" id="UP001229421">
    <property type="component" value="Unassembled WGS sequence"/>
</dbReference>
<dbReference type="PANTHER" id="PTHR46481">
    <property type="entry name" value="ZINC FINGER BED DOMAIN-CONTAINING PROTEIN 4"/>
    <property type="match status" value="1"/>
</dbReference>
<proteinExistence type="predicted"/>
<dbReference type="GO" id="GO:0003677">
    <property type="term" value="F:DNA binding"/>
    <property type="evidence" value="ECO:0007669"/>
    <property type="project" value="UniProtKB-KW"/>
</dbReference>
<dbReference type="Pfam" id="PF14372">
    <property type="entry name" value="hAT-like_RNase-H"/>
    <property type="match status" value="1"/>
</dbReference>
<keyword evidence="13" id="KW-1185">Reference proteome</keyword>
<dbReference type="Pfam" id="PF05699">
    <property type="entry name" value="Dimer_Tnp_hAT"/>
    <property type="match status" value="1"/>
</dbReference>
<dbReference type="SUPFAM" id="SSF57667">
    <property type="entry name" value="beta-beta-alpha zinc fingers"/>
    <property type="match status" value="1"/>
</dbReference>
<evidence type="ECO:0000256" key="3">
    <source>
        <dbReference type="ARBA" id="ARBA00022723"/>
    </source>
</evidence>
<dbReference type="PROSITE" id="PS50808">
    <property type="entry name" value="ZF_BED"/>
    <property type="match status" value="1"/>
</dbReference>
<evidence type="ECO:0000256" key="7">
    <source>
        <dbReference type="ARBA" id="ARBA00023125"/>
    </source>
</evidence>
<sequence length="734" mass="83682">MRFQFLPNSSLFVYLKFCSFTKETQSGACKSGEGESYLTELVEINDTMDAMLTWHPGSLLVLWSYSMELSEETVLVDCSRLKSAVWKDFDRVKRGDACVAVCKHCKKKLSGSSTSGTSHLRNHLIRCRRRTNLDVSQMLASKGKRKEGSLTPVNFTYDHDQTKTDTPNHIKYEQTPLKEGLVSLTSGNFENKRSRFDLARMIILHGYPLSMVEHVGFKIFVRKLQPLFELVTLDGVVADCKEIYLKEKQKVCEMLDDLPGKISLSVDTWAAKGDAKYLCLTAHSVDETWALRKKVLSFIYVDPFQTEDAVSEALMARLMEWDIDRKLFSMTCDSCPIHDNIVGKLREHLLQNRFLLCNGQLFEVRCAANIIKIMVEDCLEALNLTICKIRESVRYIKSSQSIHEKFNEIVQEVGVDTEKSLCLDNPVYWNSTYIMLDIALEYREAFSRLQEQDFAYTMCPSDDEWSQASTITSFLKLFVEVSTVFAGSKIPTANIYFPEVCDIHLQLIDWCQSRDELISSLSLKMKSRFDDYWKKCSLVLAVAAILDPRFKMKLVEYYYPQIYGGEAPDCVDIVSNCMRALYNGHDVYSTLASNSQVGGSDGGNDTRDRLTGFDRFLHETSQSQNVKSDLDKYLEEPLFPRNVDFNILNWWKVHTPRYPVLSMMARNILGIPMSKVSLDSAFDTGDRVLDQYRSSLSADTLQALICTQDWIRNGLEDSKSSSSSSTLAICYDAN</sequence>
<dbReference type="EMBL" id="JAUHHV010000001">
    <property type="protein sequence ID" value="KAK1437997.1"/>
    <property type="molecule type" value="Genomic_DNA"/>
</dbReference>
<keyword evidence="7" id="KW-0238">DNA-binding</keyword>
<evidence type="ECO:0000259" key="11">
    <source>
        <dbReference type="PROSITE" id="PS50808"/>
    </source>
</evidence>
<keyword evidence="9" id="KW-0539">Nucleus</keyword>
<keyword evidence="6" id="KW-0805">Transcription regulation</keyword>
<name>A0AAD8LGE9_TARER</name>
<comment type="subcellular location">
    <subcellularLocation>
        <location evidence="1">Nucleus</location>
    </subcellularLocation>
</comment>
<gene>
    <name evidence="12" type="ORF">QVD17_03798</name>
</gene>
<dbReference type="SMART" id="SM00614">
    <property type="entry name" value="ZnF_BED"/>
    <property type="match status" value="1"/>
</dbReference>
<dbReference type="AlphaFoldDB" id="A0AAD8LGE9"/>
<dbReference type="InterPro" id="IPR012337">
    <property type="entry name" value="RNaseH-like_sf"/>
</dbReference>
<feature type="domain" description="BED-type" evidence="11">
    <location>
        <begin position="80"/>
        <end position="135"/>
    </location>
</feature>
<comment type="caution">
    <text evidence="12">The sequence shown here is derived from an EMBL/GenBank/DDBJ whole genome shotgun (WGS) entry which is preliminary data.</text>
</comment>
<dbReference type="InterPro" id="IPR052035">
    <property type="entry name" value="ZnF_BED_domain_contain"/>
</dbReference>
<keyword evidence="5" id="KW-0862">Zinc</keyword>
<dbReference type="PANTHER" id="PTHR46481:SF11">
    <property type="entry name" value="ZINC FINGER BED DOMAIN-CONTAINING PROTEIN RICESLEEPER 2-LIKE"/>
    <property type="match status" value="1"/>
</dbReference>
<evidence type="ECO:0000313" key="12">
    <source>
        <dbReference type="EMBL" id="KAK1437997.1"/>
    </source>
</evidence>
<comment type="subunit">
    <text evidence="2">Homodimer.</text>
</comment>
<keyword evidence="8" id="KW-0804">Transcription</keyword>
<protein>
    <recommendedName>
        <fullName evidence="11">BED-type domain-containing protein</fullName>
    </recommendedName>
</protein>
<reference evidence="12" key="1">
    <citation type="journal article" date="2023" name="bioRxiv">
        <title>Improved chromosome-level genome assembly for marigold (Tagetes erecta).</title>
        <authorList>
            <person name="Jiang F."/>
            <person name="Yuan L."/>
            <person name="Wang S."/>
            <person name="Wang H."/>
            <person name="Xu D."/>
            <person name="Wang A."/>
            <person name="Fan W."/>
        </authorList>
    </citation>
    <scope>NUCLEOTIDE SEQUENCE</scope>
    <source>
        <strain evidence="12">WSJ</strain>
        <tissue evidence="12">Leaf</tissue>
    </source>
</reference>
<evidence type="ECO:0000256" key="5">
    <source>
        <dbReference type="ARBA" id="ARBA00022833"/>
    </source>
</evidence>
<evidence type="ECO:0000256" key="4">
    <source>
        <dbReference type="ARBA" id="ARBA00022771"/>
    </source>
</evidence>
<evidence type="ECO:0000256" key="6">
    <source>
        <dbReference type="ARBA" id="ARBA00023015"/>
    </source>
</evidence>
<dbReference type="SUPFAM" id="SSF53098">
    <property type="entry name" value="Ribonuclease H-like"/>
    <property type="match status" value="1"/>
</dbReference>
<keyword evidence="3" id="KW-0479">Metal-binding</keyword>
<evidence type="ECO:0000256" key="9">
    <source>
        <dbReference type="ARBA" id="ARBA00023242"/>
    </source>
</evidence>
<keyword evidence="4 10" id="KW-0863">Zinc-finger</keyword>
<dbReference type="InterPro" id="IPR036236">
    <property type="entry name" value="Znf_C2H2_sf"/>
</dbReference>
<accession>A0AAD8LGE9</accession>
<dbReference type="GO" id="GO:0008270">
    <property type="term" value="F:zinc ion binding"/>
    <property type="evidence" value="ECO:0007669"/>
    <property type="project" value="UniProtKB-KW"/>
</dbReference>
<evidence type="ECO:0000256" key="2">
    <source>
        <dbReference type="ARBA" id="ARBA00011738"/>
    </source>
</evidence>
<dbReference type="InterPro" id="IPR025525">
    <property type="entry name" value="hAT-like_transposase_RNase-H"/>
</dbReference>
<dbReference type="GO" id="GO:0005634">
    <property type="term" value="C:nucleus"/>
    <property type="evidence" value="ECO:0007669"/>
    <property type="project" value="UniProtKB-SubCell"/>
</dbReference>
<evidence type="ECO:0000256" key="1">
    <source>
        <dbReference type="ARBA" id="ARBA00004123"/>
    </source>
</evidence>
<evidence type="ECO:0000313" key="13">
    <source>
        <dbReference type="Proteomes" id="UP001229421"/>
    </source>
</evidence>
<organism evidence="12 13">
    <name type="scientific">Tagetes erecta</name>
    <name type="common">African marigold</name>
    <dbReference type="NCBI Taxonomy" id="13708"/>
    <lineage>
        <taxon>Eukaryota</taxon>
        <taxon>Viridiplantae</taxon>
        <taxon>Streptophyta</taxon>
        <taxon>Embryophyta</taxon>
        <taxon>Tracheophyta</taxon>
        <taxon>Spermatophyta</taxon>
        <taxon>Magnoliopsida</taxon>
        <taxon>eudicotyledons</taxon>
        <taxon>Gunneridae</taxon>
        <taxon>Pentapetalae</taxon>
        <taxon>asterids</taxon>
        <taxon>campanulids</taxon>
        <taxon>Asterales</taxon>
        <taxon>Asteraceae</taxon>
        <taxon>Asteroideae</taxon>
        <taxon>Heliantheae alliance</taxon>
        <taxon>Tageteae</taxon>
        <taxon>Tagetes</taxon>
    </lineage>
</organism>